<proteinExistence type="predicted"/>
<feature type="compositionally biased region" description="Acidic residues" evidence="1">
    <location>
        <begin position="26"/>
        <end position="35"/>
    </location>
</feature>
<keyword evidence="3" id="KW-1185">Reference proteome</keyword>
<name>A0A1D3CZT8_9EIME</name>
<feature type="compositionally biased region" description="Polar residues" evidence="1">
    <location>
        <begin position="126"/>
        <end position="142"/>
    </location>
</feature>
<dbReference type="AlphaFoldDB" id="A0A1D3CZT8"/>
<feature type="region of interest" description="Disordered" evidence="1">
    <location>
        <begin position="96"/>
        <end position="145"/>
    </location>
</feature>
<sequence length="294" mass="31143">MEAVQRSLAAAAWRQCHLEGHLQGVVEEEEEEEEGAQQQQQQQQRHLWGSTSPASEPVAQPSCVVRVIFGSYSHRGVMHDNEDRICVGIWGRLESSAATSSPSPSPPSQQQQRKEQEEEQQASSQWGSCSSQTKPSAPTPNTGADADRSILELAAGGRGLEYQWNGRISAAAAGAAAASATAAATLKADETVCWGGQHCRLPPVVAAGVRVAVQGGFAAELRDMQEEAAAATVAEMKTAVDGLPRKPPAFDSAAIDAAINRLVEAPRAPSCVLEEVGEVLSVANVFPRWSKALT</sequence>
<evidence type="ECO:0000313" key="2">
    <source>
        <dbReference type="EMBL" id="OEH76726.1"/>
    </source>
</evidence>
<evidence type="ECO:0000313" key="3">
    <source>
        <dbReference type="Proteomes" id="UP000095192"/>
    </source>
</evidence>
<dbReference type="EMBL" id="JROU02001343">
    <property type="protein sequence ID" value="OEH76726.1"/>
    <property type="molecule type" value="Genomic_DNA"/>
</dbReference>
<dbReference type="InParanoid" id="A0A1D3CZT8"/>
<dbReference type="Proteomes" id="UP000095192">
    <property type="component" value="Unassembled WGS sequence"/>
</dbReference>
<organism evidence="2 3">
    <name type="scientific">Cyclospora cayetanensis</name>
    <dbReference type="NCBI Taxonomy" id="88456"/>
    <lineage>
        <taxon>Eukaryota</taxon>
        <taxon>Sar</taxon>
        <taxon>Alveolata</taxon>
        <taxon>Apicomplexa</taxon>
        <taxon>Conoidasida</taxon>
        <taxon>Coccidia</taxon>
        <taxon>Eucoccidiorida</taxon>
        <taxon>Eimeriorina</taxon>
        <taxon>Eimeriidae</taxon>
        <taxon>Cyclospora</taxon>
    </lineage>
</organism>
<dbReference type="VEuPathDB" id="ToxoDB:LOC34619320"/>
<dbReference type="VEuPathDB" id="ToxoDB:cyc_04868"/>
<gene>
    <name evidence="2" type="ORF">cyc_04868</name>
</gene>
<feature type="region of interest" description="Disordered" evidence="1">
    <location>
        <begin position="26"/>
        <end position="57"/>
    </location>
</feature>
<accession>A0A1D3CZT8</accession>
<comment type="caution">
    <text evidence="2">The sequence shown here is derived from an EMBL/GenBank/DDBJ whole genome shotgun (WGS) entry which is preliminary data.</text>
</comment>
<evidence type="ECO:0000256" key="1">
    <source>
        <dbReference type="SAM" id="MobiDB-lite"/>
    </source>
</evidence>
<protein>
    <submittedName>
        <fullName evidence="2">Uncharacterized protein</fullName>
    </submittedName>
</protein>
<reference evidence="2 3" key="1">
    <citation type="journal article" date="2016" name="BMC Genomics">
        <title>Comparative genomics reveals Cyclospora cayetanensis possesses coccidia-like metabolism and invasion components but unique surface antigens.</title>
        <authorList>
            <person name="Liu S."/>
            <person name="Wang L."/>
            <person name="Zheng H."/>
            <person name="Xu Z."/>
            <person name="Roellig D.M."/>
            <person name="Li N."/>
            <person name="Frace M.A."/>
            <person name="Tang K."/>
            <person name="Arrowood M.J."/>
            <person name="Moss D.M."/>
            <person name="Zhang L."/>
            <person name="Feng Y."/>
            <person name="Xiao L."/>
        </authorList>
    </citation>
    <scope>NUCLEOTIDE SEQUENCE [LARGE SCALE GENOMIC DNA]</scope>
    <source>
        <strain evidence="2 3">CHN_HEN01</strain>
    </source>
</reference>